<dbReference type="AlphaFoldDB" id="A0AAF5I2I3"/>
<feature type="transmembrane region" description="Helical" evidence="9">
    <location>
        <begin position="227"/>
        <end position="247"/>
    </location>
</feature>
<evidence type="ECO:0000256" key="3">
    <source>
        <dbReference type="ARBA" id="ARBA00022574"/>
    </source>
</evidence>
<dbReference type="Gene3D" id="2.130.10.10">
    <property type="entry name" value="YVTN repeat-like/Quinoprotein amine dehydrogenase"/>
    <property type="match status" value="1"/>
</dbReference>
<evidence type="ECO:0000259" key="10">
    <source>
        <dbReference type="Pfam" id="PF23609"/>
    </source>
</evidence>
<keyword evidence="7 9" id="KW-0472">Membrane</keyword>
<feature type="transmembrane region" description="Helical" evidence="9">
    <location>
        <begin position="321"/>
        <end position="346"/>
    </location>
</feature>
<evidence type="ECO:0000256" key="8">
    <source>
        <dbReference type="ARBA" id="ARBA00023180"/>
    </source>
</evidence>
<evidence type="ECO:0000256" key="9">
    <source>
        <dbReference type="SAM" id="Phobius"/>
    </source>
</evidence>
<dbReference type="InterPro" id="IPR015943">
    <property type="entry name" value="WD40/YVTN_repeat-like_dom_sf"/>
</dbReference>
<evidence type="ECO:0000256" key="1">
    <source>
        <dbReference type="ARBA" id="ARBA00004141"/>
    </source>
</evidence>
<sequence>LSFNVFLHLTRPFYNSLYRYLPPTLEELRKINEKTFGKPYKGKNKKQKNQNGDSDFKVPRNIEYSLHAFPVIDKHICQLNYYPTLYWLIDFSIFAIIVFTISEIFLFFFPTNQDVNISMLWLILAFVFALQSLLTLTYSFFFDETFTSERNLILNQAYNALTDIINKFIESQEIEGISKLEKRSPLLVYLLFSVIFSLIGSALVFPSFRYATMYDGALKTVSNAKKLLFHLAFLLPVFIISLFTTPVKNVFVNEGGRINVTEHQYELIRMGLIFIWVILRLIVRIPHLQSFLDLGYENAIALKKEHGNISASLLIRSIQQYFIYFCVACIQYIAPIIMTACLLLLYKNLGNICIFSEKCTSPGGSKIPGGLSHLLEPTVQAIIWRYFLFMTLLTNTAFRLLYSIFMCEPPIIYGIDLPARCLISLPSENDLNFFLVGTHGVRNKNELHVLLYNEETERVSTTSCIFDRGEVKEMAANNDHHVAIGVSGICKNKVIGSVEIWEHKLNEEDKIKYCTKLEINNNSNSHPKVIQNVNWSSNQLLVGYDNFIQTFDVSDDCKSSQKPFEFCQSVLYSAFDPFSLSNIALASSESHLSRWDLRENVSTDVFINNNSTRIRTFDFNPNNQYYMALGCDDGRTMILDTRNSSKILNSYNNHCHWIQCVKYNPVHDQLLLTTGSDNLVCLHNSIIDENKSFDELSEINDVSKTIPDGLIARLIDHEDSVYSCAWGCADSWIFGTLSYDGRVNIYRINRDIKYNIMNL</sequence>
<dbReference type="Pfam" id="PF00400">
    <property type="entry name" value="WD40"/>
    <property type="match status" value="1"/>
</dbReference>
<evidence type="ECO:0000313" key="11">
    <source>
        <dbReference type="Proteomes" id="UP000035681"/>
    </source>
</evidence>
<comment type="similarity">
    <text evidence="2">Belongs to the TMEM161 family.</text>
</comment>
<feature type="transmembrane region" description="Helical" evidence="9">
    <location>
        <begin position="267"/>
        <end position="283"/>
    </location>
</feature>
<keyword evidence="11" id="KW-1185">Reference proteome</keyword>
<evidence type="ECO:0000256" key="6">
    <source>
        <dbReference type="ARBA" id="ARBA00022989"/>
    </source>
</evidence>
<evidence type="ECO:0000256" key="7">
    <source>
        <dbReference type="ARBA" id="ARBA00023136"/>
    </source>
</evidence>
<keyword evidence="4 9" id="KW-0812">Transmembrane</keyword>
<dbReference type="InterPro" id="IPR019395">
    <property type="entry name" value="Transmembrane_161A/B"/>
</dbReference>
<dbReference type="PANTHER" id="PTHR13624">
    <property type="entry name" value="RE42071P"/>
    <property type="match status" value="1"/>
</dbReference>
<dbReference type="InterPro" id="IPR036322">
    <property type="entry name" value="WD40_repeat_dom_sf"/>
</dbReference>
<keyword evidence="5" id="KW-0677">Repeat</keyword>
<keyword evidence="3" id="KW-0853">WD repeat</keyword>
<organism evidence="11 12">
    <name type="scientific">Strongyloides stercoralis</name>
    <name type="common">Threadworm</name>
    <dbReference type="NCBI Taxonomy" id="6248"/>
    <lineage>
        <taxon>Eukaryota</taxon>
        <taxon>Metazoa</taxon>
        <taxon>Ecdysozoa</taxon>
        <taxon>Nematoda</taxon>
        <taxon>Chromadorea</taxon>
        <taxon>Rhabditida</taxon>
        <taxon>Tylenchina</taxon>
        <taxon>Panagrolaimomorpha</taxon>
        <taxon>Strongyloidoidea</taxon>
        <taxon>Strongyloididae</taxon>
        <taxon>Strongyloides</taxon>
    </lineage>
</organism>
<comment type="subcellular location">
    <subcellularLocation>
        <location evidence="1">Membrane</location>
        <topology evidence="1">Multi-pass membrane protein</topology>
    </subcellularLocation>
</comment>
<evidence type="ECO:0000313" key="12">
    <source>
        <dbReference type="WBParaSite" id="TCONS_00011583.p1"/>
    </source>
</evidence>
<proteinExistence type="inferred from homology"/>
<dbReference type="SMART" id="SM00320">
    <property type="entry name" value="WD40"/>
    <property type="match status" value="3"/>
</dbReference>
<feature type="transmembrane region" description="Helical" evidence="9">
    <location>
        <begin position="186"/>
        <end position="206"/>
    </location>
</feature>
<dbReference type="WBParaSite" id="TCONS_00011583.p1">
    <property type="protein sequence ID" value="TCONS_00011583.p1"/>
    <property type="gene ID" value="XLOC_006144"/>
</dbReference>
<evidence type="ECO:0000256" key="2">
    <source>
        <dbReference type="ARBA" id="ARBA00009706"/>
    </source>
</evidence>
<keyword evidence="8" id="KW-0325">Glycoprotein</keyword>
<keyword evidence="6 9" id="KW-1133">Transmembrane helix</keyword>
<name>A0AAF5I2I3_STRER</name>
<accession>A0AAF5I2I3</accession>
<reference evidence="12" key="1">
    <citation type="submission" date="2024-02" db="UniProtKB">
        <authorList>
            <consortium name="WormBaseParasite"/>
        </authorList>
    </citation>
    <scope>IDENTIFICATION</scope>
</reference>
<dbReference type="InterPro" id="IPR001680">
    <property type="entry name" value="WD40_rpt"/>
</dbReference>
<dbReference type="InterPro" id="IPR059104">
    <property type="entry name" value="Beta-prop_EIPR1-like"/>
</dbReference>
<dbReference type="GO" id="GO:0016020">
    <property type="term" value="C:membrane"/>
    <property type="evidence" value="ECO:0007669"/>
    <property type="project" value="UniProtKB-SubCell"/>
</dbReference>
<dbReference type="Pfam" id="PF23609">
    <property type="entry name" value="Beta-prop_EIPR1"/>
    <property type="match status" value="1"/>
</dbReference>
<protein>
    <submittedName>
        <fullName evidence="12">Protein TSSC1</fullName>
    </submittedName>
</protein>
<evidence type="ECO:0000256" key="5">
    <source>
        <dbReference type="ARBA" id="ARBA00022737"/>
    </source>
</evidence>
<dbReference type="SUPFAM" id="SSF50978">
    <property type="entry name" value="WD40 repeat-like"/>
    <property type="match status" value="1"/>
</dbReference>
<feature type="transmembrane region" description="Helical" evidence="9">
    <location>
        <begin position="120"/>
        <end position="141"/>
    </location>
</feature>
<feature type="domain" description="EIPR1-like beta-propeller" evidence="10">
    <location>
        <begin position="411"/>
        <end position="682"/>
    </location>
</feature>
<evidence type="ECO:0000256" key="4">
    <source>
        <dbReference type="ARBA" id="ARBA00022692"/>
    </source>
</evidence>
<feature type="transmembrane region" description="Helical" evidence="9">
    <location>
        <begin position="85"/>
        <end position="108"/>
    </location>
</feature>
<dbReference type="Pfam" id="PF10268">
    <property type="entry name" value="Tmemb_161AB"/>
    <property type="match status" value="1"/>
</dbReference>
<dbReference type="PANTHER" id="PTHR13624:SF6">
    <property type="entry name" value="EMEI"/>
    <property type="match status" value="1"/>
</dbReference>
<dbReference type="Proteomes" id="UP000035681">
    <property type="component" value="Unplaced"/>
</dbReference>